<evidence type="ECO:0000313" key="3">
    <source>
        <dbReference type="Proteomes" id="UP001611383"/>
    </source>
</evidence>
<dbReference type="RefSeq" id="WP_395814954.1">
    <property type="nucleotide sequence ID" value="NZ_CP043494.1"/>
</dbReference>
<name>A0ABY9WMD6_9BACT</name>
<evidence type="ECO:0000313" key="2">
    <source>
        <dbReference type="EMBL" id="WNG43620.1"/>
    </source>
</evidence>
<dbReference type="InterPro" id="IPR045590">
    <property type="entry name" value="DUF6463"/>
</dbReference>
<keyword evidence="1" id="KW-0812">Transmembrane</keyword>
<dbReference type="EMBL" id="CP043494">
    <property type="protein sequence ID" value="WNG43620.1"/>
    <property type="molecule type" value="Genomic_DNA"/>
</dbReference>
<feature type="transmembrane region" description="Helical" evidence="1">
    <location>
        <begin position="82"/>
        <end position="106"/>
    </location>
</feature>
<accession>A0ABY9WMD6</accession>
<dbReference type="Proteomes" id="UP001611383">
    <property type="component" value="Chromosome"/>
</dbReference>
<dbReference type="Pfam" id="PF20064">
    <property type="entry name" value="DUF6463"/>
    <property type="match status" value="1"/>
</dbReference>
<sequence>MRVTNGALLMLTGALHQAVGLVVYREPLLEMVHAGVLNSVGEDTSARAAAFWFLAAGGLMLLMGALCRWVERELNRPLPASFGWGLLGVALFCVVPMFETGAWVFFPLGLRVLFQARTPQVLPEVLRPFAKGADHVDVKMVESEASLRAFLAGLLSYQPAWVTALYGVRGVFVRMLGLRQLGVPKARHLRPEDIPMTPGSAAAFFTVRHAEEEHVWVVAATDSHLEATLAVVMEPTSGTQKRFHVVTLVHYRHWTGPVYFNVIRPFHHLVVGGMARSAARGGPALGTA</sequence>
<feature type="transmembrane region" description="Helical" evidence="1">
    <location>
        <begin position="49"/>
        <end position="70"/>
    </location>
</feature>
<protein>
    <submittedName>
        <fullName evidence="2">DUF2867 domain-containing protein</fullName>
    </submittedName>
</protein>
<reference evidence="2 3" key="1">
    <citation type="submission" date="2019-08" db="EMBL/GenBank/DDBJ databases">
        <title>Archangium and Cystobacter genomes.</title>
        <authorList>
            <person name="Chen I.-C.K."/>
            <person name="Wielgoss S."/>
        </authorList>
    </citation>
    <scope>NUCLEOTIDE SEQUENCE [LARGE SCALE GENOMIC DNA]</scope>
    <source>
        <strain evidence="2 3">Cbm 6</strain>
    </source>
</reference>
<gene>
    <name evidence="2" type="ORF">F0U60_05565</name>
</gene>
<keyword evidence="1" id="KW-0472">Membrane</keyword>
<dbReference type="InterPro" id="IPR021295">
    <property type="entry name" value="DUF2867"/>
</dbReference>
<evidence type="ECO:0000256" key="1">
    <source>
        <dbReference type="SAM" id="Phobius"/>
    </source>
</evidence>
<organism evidence="2 3">
    <name type="scientific">Archangium minus</name>
    <dbReference type="NCBI Taxonomy" id="83450"/>
    <lineage>
        <taxon>Bacteria</taxon>
        <taxon>Pseudomonadati</taxon>
        <taxon>Myxococcota</taxon>
        <taxon>Myxococcia</taxon>
        <taxon>Myxococcales</taxon>
        <taxon>Cystobacterineae</taxon>
        <taxon>Archangiaceae</taxon>
        <taxon>Archangium</taxon>
    </lineage>
</organism>
<keyword evidence="3" id="KW-1185">Reference proteome</keyword>
<keyword evidence="1" id="KW-1133">Transmembrane helix</keyword>
<dbReference type="Pfam" id="PF11066">
    <property type="entry name" value="DUF2867"/>
    <property type="match status" value="1"/>
</dbReference>
<proteinExistence type="predicted"/>